<keyword evidence="1" id="KW-0378">Hydrolase</keyword>
<dbReference type="RefSeq" id="WP_212781285.1">
    <property type="nucleotide sequence ID" value="NZ_BMAY01000013.1"/>
</dbReference>
<organism evidence="3 4">
    <name type="scientific">Lactobacillus corticis</name>
    <dbReference type="NCBI Taxonomy" id="2201249"/>
    <lineage>
        <taxon>Bacteria</taxon>
        <taxon>Bacillati</taxon>
        <taxon>Bacillota</taxon>
        <taxon>Bacilli</taxon>
        <taxon>Lactobacillales</taxon>
        <taxon>Lactobacillaceae</taxon>
        <taxon>Lactobacillus</taxon>
    </lineage>
</organism>
<comment type="caution">
    <text evidence="3">The sequence shown here is derived from an EMBL/GenBank/DDBJ whole genome shotgun (WGS) entry which is preliminary data.</text>
</comment>
<dbReference type="Pfam" id="PF20434">
    <property type="entry name" value="BD-FAE"/>
    <property type="match status" value="1"/>
</dbReference>
<sequence length="263" mass="29360">MVVIKKDIVFDPAHKLATDIYYPNDTSSATKILIFWHGGGWFRGDKKGLKSLGVDMANAGFMTFIPNYRLAPGDIFPAAHQDCETFVKWLLASEYTDPDDQANIYQIGASCGGTMALALAGKYGFPTITWSAPVDFSNWFKNHPEVVPSPQAKEELGLEKREDIAKAFYKYFVQTYAGSADQKVLQKLDATSYDYQNLGPLFMLNSVAELTPLSGVLQFISFLGEQNKSVQLLTLPGHGHAMDYSAEYLDESLDYLRQIAKRR</sequence>
<dbReference type="EMBL" id="BMAY01000013">
    <property type="protein sequence ID" value="GFZ27603.1"/>
    <property type="molecule type" value="Genomic_DNA"/>
</dbReference>
<dbReference type="InterPro" id="IPR029058">
    <property type="entry name" value="AB_hydrolase_fold"/>
</dbReference>
<name>A0A916QKJ0_9LACO</name>
<dbReference type="Gene3D" id="3.40.50.1820">
    <property type="entry name" value="alpha/beta hydrolase"/>
    <property type="match status" value="1"/>
</dbReference>
<evidence type="ECO:0000256" key="1">
    <source>
        <dbReference type="ARBA" id="ARBA00022801"/>
    </source>
</evidence>
<feature type="domain" description="BD-FAE-like" evidence="2">
    <location>
        <begin position="19"/>
        <end position="120"/>
    </location>
</feature>
<protein>
    <submittedName>
        <fullName evidence="3">Esterase</fullName>
    </submittedName>
</protein>
<dbReference type="InterPro" id="IPR049492">
    <property type="entry name" value="BD-FAE-like_dom"/>
</dbReference>
<keyword evidence="4" id="KW-1185">Reference proteome</keyword>
<evidence type="ECO:0000313" key="4">
    <source>
        <dbReference type="Proteomes" id="UP000677218"/>
    </source>
</evidence>
<dbReference type="SUPFAM" id="SSF53474">
    <property type="entry name" value="alpha/beta-Hydrolases"/>
    <property type="match status" value="1"/>
</dbReference>
<dbReference type="PANTHER" id="PTHR48081">
    <property type="entry name" value="AB HYDROLASE SUPERFAMILY PROTEIN C4A8.06C"/>
    <property type="match status" value="1"/>
</dbReference>
<reference evidence="3" key="1">
    <citation type="submission" date="2020-08" db="EMBL/GenBank/DDBJ databases">
        <title>Taxonomic study for Lactobacillus species isolated from hardwood bark.</title>
        <authorList>
            <person name="Tohno M."/>
            <person name="Tanizawa Y."/>
        </authorList>
    </citation>
    <scope>NUCLEOTIDE SEQUENCE</scope>
    <source>
        <strain evidence="3">B40</strain>
    </source>
</reference>
<accession>A0A916QKJ0</accession>
<proteinExistence type="predicted"/>
<dbReference type="InterPro" id="IPR050300">
    <property type="entry name" value="GDXG_lipolytic_enzyme"/>
</dbReference>
<dbReference type="AlphaFoldDB" id="A0A916QKJ0"/>
<gene>
    <name evidence="3" type="ORF">LCB40_14830</name>
</gene>
<evidence type="ECO:0000259" key="2">
    <source>
        <dbReference type="Pfam" id="PF20434"/>
    </source>
</evidence>
<evidence type="ECO:0000313" key="3">
    <source>
        <dbReference type="EMBL" id="GFZ27603.1"/>
    </source>
</evidence>
<dbReference type="GO" id="GO:0016787">
    <property type="term" value="F:hydrolase activity"/>
    <property type="evidence" value="ECO:0007669"/>
    <property type="project" value="UniProtKB-KW"/>
</dbReference>
<dbReference type="Proteomes" id="UP000677218">
    <property type="component" value="Unassembled WGS sequence"/>
</dbReference>